<dbReference type="KEGG" id="rpon:G3256_17710"/>
<name>A0A858T0X4_9RHOB</name>
<dbReference type="AlphaFoldDB" id="A0A858T0X4"/>
<dbReference type="EMBL" id="CP048788">
    <property type="protein sequence ID" value="QJF52876.1"/>
    <property type="molecule type" value="Genomic_DNA"/>
</dbReference>
<dbReference type="Proteomes" id="UP000503308">
    <property type="component" value="Chromosome"/>
</dbReference>
<organism evidence="1 2">
    <name type="scientific">Roseobacter ponti</name>
    <dbReference type="NCBI Taxonomy" id="1891787"/>
    <lineage>
        <taxon>Bacteria</taxon>
        <taxon>Pseudomonadati</taxon>
        <taxon>Pseudomonadota</taxon>
        <taxon>Alphaproteobacteria</taxon>
        <taxon>Rhodobacterales</taxon>
        <taxon>Roseobacteraceae</taxon>
        <taxon>Roseobacter</taxon>
    </lineage>
</organism>
<dbReference type="RefSeq" id="WP_169642093.1">
    <property type="nucleotide sequence ID" value="NZ_CP048788.1"/>
</dbReference>
<sequence>MPETAGRRVLFVTYGGGHAQMVTPVIEALRGCIGITVLAMPAAIAHFNNTGAEVLTFRDLIELPSDDRALEYGEELANAHHSDHTGIPRQESVAYLGLSYADLVQRTGEEAAGAALAARGRQAFLPLGVLQRVVERVRPDVIVTTSSPRAEAAALRVARARGIPGIAMIDLFSGIDGYTLEASDATFLTEAAVDSCRRQGFFDPGITQAHITGNPAFDRLIPRAVVSDPAWVARTFPQVAGEALVLYADMPAWLDAVSGTTHTRTSSEIVEEMSLCAAACRAAGVWLLVRPHPSQQRGIYERFTQDNANVLMAAEPDLYELTERVDAVIARSTTVALEAVYLGQTVIQPEPQRHADMPLAEMGLAIGVPDMAKLEPVLVECLKDTAARERRRDRFVRAFPQNPASQKIAELILDRATQKLAKDETGV</sequence>
<keyword evidence="2" id="KW-1185">Reference proteome</keyword>
<protein>
    <recommendedName>
        <fullName evidence="3">UDP-N-acetylglucosamine 2-epimerase domain-containing protein</fullName>
    </recommendedName>
</protein>
<dbReference type="InterPro" id="IPR043148">
    <property type="entry name" value="TagF_C"/>
</dbReference>
<dbReference type="SUPFAM" id="SSF53756">
    <property type="entry name" value="UDP-Glycosyltransferase/glycogen phosphorylase"/>
    <property type="match status" value="1"/>
</dbReference>
<evidence type="ECO:0000313" key="1">
    <source>
        <dbReference type="EMBL" id="QJF52876.1"/>
    </source>
</evidence>
<evidence type="ECO:0008006" key="3">
    <source>
        <dbReference type="Google" id="ProtNLM"/>
    </source>
</evidence>
<proteinExistence type="predicted"/>
<gene>
    <name evidence="1" type="ORF">G3256_17710</name>
</gene>
<reference evidence="1 2" key="1">
    <citation type="submission" date="2020-02" db="EMBL/GenBank/DDBJ databases">
        <title>Genome sequence of Roseobacter ponti.</title>
        <authorList>
            <person name="Hollensteiner J."/>
            <person name="Schneider D."/>
            <person name="Poehlein A."/>
            <person name="Daniel R."/>
        </authorList>
    </citation>
    <scope>NUCLEOTIDE SEQUENCE [LARGE SCALE GENOMIC DNA]</scope>
    <source>
        <strain evidence="1 2">DSM 106830</strain>
    </source>
</reference>
<accession>A0A858T0X4</accession>
<evidence type="ECO:0000313" key="2">
    <source>
        <dbReference type="Proteomes" id="UP000503308"/>
    </source>
</evidence>
<dbReference type="Gene3D" id="3.40.50.12580">
    <property type="match status" value="1"/>
</dbReference>